<dbReference type="KEGG" id="pbv:AR543_p0085"/>
<sequence>MFFRFDTLGAINSLQRGLIVLWIGFEGYPFSPMHLGGSRTYASSGK</sequence>
<reference evidence="1 2" key="1">
    <citation type="journal article" date="2016" name="Int. J. Syst. Evol. Microbiol.">
        <title>Paenibacillus damxungensis sp. nov., isolated from raw yak (Bos grunniens) milk.</title>
        <authorList>
            <person name="Wu Z."/>
            <person name="Gao C."/>
            <person name="Han J."/>
            <person name="Liu Z."/>
        </authorList>
    </citation>
    <scope>NUCLEOTIDE SEQUENCE [LARGE SCALE GENOMIC DNA]</scope>
    <source>
        <strain evidence="1 2">BD3526</strain>
        <plasmid evidence="1 2">unnamed1</plasmid>
    </source>
</reference>
<dbReference type="RefSeq" id="WP_158524021.1">
    <property type="nucleotide sequence ID" value="NZ_CP021170.1"/>
</dbReference>
<dbReference type="EMBL" id="CP021170">
    <property type="protein sequence ID" value="ARR10693.1"/>
    <property type="molecule type" value="Genomic_DNA"/>
</dbReference>
<organism evidence="1 2">
    <name type="scientific">Paenibacillus bovis</name>
    <dbReference type="NCBI Taxonomy" id="1616788"/>
    <lineage>
        <taxon>Bacteria</taxon>
        <taxon>Bacillati</taxon>
        <taxon>Bacillota</taxon>
        <taxon>Bacilli</taxon>
        <taxon>Bacillales</taxon>
        <taxon>Paenibacillaceae</taxon>
        <taxon>Paenibacillus</taxon>
    </lineage>
</organism>
<proteinExistence type="predicted"/>
<gene>
    <name evidence="1" type="ORF">AR543_p0085</name>
</gene>
<protein>
    <submittedName>
        <fullName evidence="1">Uncharacterized protein</fullName>
    </submittedName>
</protein>
<geneLocation type="plasmid" evidence="1 2">
    <name>unnamed1</name>
</geneLocation>
<keyword evidence="1" id="KW-0614">Plasmid</keyword>
<name>A0A1X9T435_9BACL</name>
<dbReference type="Proteomes" id="UP000078148">
    <property type="component" value="Plasmid unnamed1"/>
</dbReference>
<dbReference type="AlphaFoldDB" id="A0A1X9T435"/>
<evidence type="ECO:0000313" key="2">
    <source>
        <dbReference type="Proteomes" id="UP000078148"/>
    </source>
</evidence>
<accession>A0A1X9T435</accession>
<keyword evidence="2" id="KW-1185">Reference proteome</keyword>
<evidence type="ECO:0000313" key="1">
    <source>
        <dbReference type="EMBL" id="ARR10693.1"/>
    </source>
</evidence>